<evidence type="ECO:0000313" key="1">
    <source>
        <dbReference type="EMBL" id="KAH3802395.1"/>
    </source>
</evidence>
<reference evidence="1" key="1">
    <citation type="journal article" date="2019" name="bioRxiv">
        <title>The Genome of the Zebra Mussel, Dreissena polymorpha: A Resource for Invasive Species Research.</title>
        <authorList>
            <person name="McCartney M.A."/>
            <person name="Auch B."/>
            <person name="Kono T."/>
            <person name="Mallez S."/>
            <person name="Zhang Y."/>
            <person name="Obille A."/>
            <person name="Becker A."/>
            <person name="Abrahante J.E."/>
            <person name="Garbe J."/>
            <person name="Badalamenti J.P."/>
            <person name="Herman A."/>
            <person name="Mangelson H."/>
            <person name="Liachko I."/>
            <person name="Sullivan S."/>
            <person name="Sone E.D."/>
            <person name="Koren S."/>
            <person name="Silverstein K.A.T."/>
            <person name="Beckman K.B."/>
            <person name="Gohl D.M."/>
        </authorList>
    </citation>
    <scope>NUCLEOTIDE SEQUENCE</scope>
    <source>
        <strain evidence="1">Duluth1</strain>
        <tissue evidence="1">Whole animal</tissue>
    </source>
</reference>
<reference evidence="1" key="2">
    <citation type="submission" date="2020-11" db="EMBL/GenBank/DDBJ databases">
        <authorList>
            <person name="McCartney M.A."/>
            <person name="Auch B."/>
            <person name="Kono T."/>
            <person name="Mallez S."/>
            <person name="Becker A."/>
            <person name="Gohl D.M."/>
            <person name="Silverstein K.A.T."/>
            <person name="Koren S."/>
            <person name="Bechman K.B."/>
            <person name="Herman A."/>
            <person name="Abrahante J.E."/>
            <person name="Garbe J."/>
        </authorList>
    </citation>
    <scope>NUCLEOTIDE SEQUENCE</scope>
    <source>
        <strain evidence="1">Duluth1</strain>
        <tissue evidence="1">Whole animal</tissue>
    </source>
</reference>
<protein>
    <submittedName>
        <fullName evidence="1">Uncharacterized protein</fullName>
    </submittedName>
</protein>
<gene>
    <name evidence="1" type="ORF">DPMN_156071</name>
</gene>
<dbReference type="Proteomes" id="UP000828390">
    <property type="component" value="Unassembled WGS sequence"/>
</dbReference>
<keyword evidence="2" id="KW-1185">Reference proteome</keyword>
<organism evidence="1 2">
    <name type="scientific">Dreissena polymorpha</name>
    <name type="common">Zebra mussel</name>
    <name type="synonym">Mytilus polymorpha</name>
    <dbReference type="NCBI Taxonomy" id="45954"/>
    <lineage>
        <taxon>Eukaryota</taxon>
        <taxon>Metazoa</taxon>
        <taxon>Spiralia</taxon>
        <taxon>Lophotrochozoa</taxon>
        <taxon>Mollusca</taxon>
        <taxon>Bivalvia</taxon>
        <taxon>Autobranchia</taxon>
        <taxon>Heteroconchia</taxon>
        <taxon>Euheterodonta</taxon>
        <taxon>Imparidentia</taxon>
        <taxon>Neoheterodontei</taxon>
        <taxon>Myida</taxon>
        <taxon>Dreissenoidea</taxon>
        <taxon>Dreissenidae</taxon>
        <taxon>Dreissena</taxon>
    </lineage>
</organism>
<sequence>MNPARPNIKYIKTERPSSSNTQDHLDEILTPMAEPLIKEKHQYQLTIMYTDTYVISYAYAFFEKKMGDLQYVGDAVPEKTFCSVPPNIHRKNETTHSQRDMQRKFEDQTHICNCSPWNGTKCTKYQNCSSLQATNFHRKVLSGNWPGRKGLITKYGSYVL</sequence>
<dbReference type="EMBL" id="JAIWYP010000007">
    <property type="protein sequence ID" value="KAH3802395.1"/>
    <property type="molecule type" value="Genomic_DNA"/>
</dbReference>
<name>A0A9D4FTQ7_DREPO</name>
<accession>A0A9D4FTQ7</accession>
<comment type="caution">
    <text evidence="1">The sequence shown here is derived from an EMBL/GenBank/DDBJ whole genome shotgun (WGS) entry which is preliminary data.</text>
</comment>
<evidence type="ECO:0000313" key="2">
    <source>
        <dbReference type="Proteomes" id="UP000828390"/>
    </source>
</evidence>
<dbReference type="AlphaFoldDB" id="A0A9D4FTQ7"/>
<proteinExistence type="predicted"/>